<dbReference type="EMBL" id="CYZK01000008">
    <property type="protein sequence ID" value="CUO15902.1"/>
    <property type="molecule type" value="Genomic_DNA"/>
</dbReference>
<sequence>MNIQQLTYIVEIANCKSISRAAEYLFVSQPALSQQIRNLEKELGYRVFHRTSKGLELTEKGNVFYQKAQEMLKDWNRFKEEVISGTEHKKLKIGLGARVYSNRLFPKIARYFERHPELEVTFYTEAGLDAYAAIKDGSLDMALDRMPENEIGMEKCVCFAKELIREKQCILMAPDHPLAQKKNASIMDCREYTMLTGLEHSVEDRLLRKTYGEQNITWKRVIRSDSIDTVMKMVKSGSGIAIGPKSFAEYYGVTAVPLVPARQDSLYFACLKSKKKEPEIREFQRYLTTLVSSVYPD</sequence>
<dbReference type="InterPro" id="IPR036388">
    <property type="entry name" value="WH-like_DNA-bd_sf"/>
</dbReference>
<dbReference type="AlphaFoldDB" id="A0A173T062"/>
<comment type="similarity">
    <text evidence="1">Belongs to the LysR transcriptional regulatory family.</text>
</comment>
<evidence type="ECO:0000313" key="10">
    <source>
        <dbReference type="Proteomes" id="UP000095727"/>
    </source>
</evidence>
<evidence type="ECO:0000313" key="8">
    <source>
        <dbReference type="EMBL" id="GLG86701.1"/>
    </source>
</evidence>
<protein>
    <submittedName>
        <fullName evidence="6">Morphology and auto-aggregation control protein</fullName>
    </submittedName>
</protein>
<reference evidence="9 10" key="1">
    <citation type="submission" date="2015-09" db="EMBL/GenBank/DDBJ databases">
        <authorList>
            <consortium name="Pathogen Informatics"/>
        </authorList>
    </citation>
    <scope>NUCLEOTIDE SEQUENCE [LARGE SCALE GENOMIC DNA]</scope>
    <source>
        <strain evidence="7 9">2789STDY5834866</strain>
        <strain evidence="6 10">2789STDY5834962</strain>
    </source>
</reference>
<dbReference type="PROSITE" id="PS50931">
    <property type="entry name" value="HTH_LYSR"/>
    <property type="match status" value="1"/>
</dbReference>
<dbReference type="GO" id="GO:0003700">
    <property type="term" value="F:DNA-binding transcription factor activity"/>
    <property type="evidence" value="ECO:0007669"/>
    <property type="project" value="InterPro"/>
</dbReference>
<feature type="domain" description="HTH lysR-type" evidence="5">
    <location>
        <begin position="1"/>
        <end position="58"/>
    </location>
</feature>
<evidence type="ECO:0000256" key="4">
    <source>
        <dbReference type="ARBA" id="ARBA00023163"/>
    </source>
</evidence>
<name>A0A173T062_9FIRM</name>
<reference evidence="8" key="3">
    <citation type="submission" date="2022-11" db="EMBL/GenBank/DDBJ databases">
        <title>Draft genome sequence of Coprococcus comes strain 31264.</title>
        <authorList>
            <person name="Hisatomi A."/>
            <person name="Ohkuma M."/>
            <person name="Sakamoto M."/>
        </authorList>
    </citation>
    <scope>NUCLEOTIDE SEQUENCE</scope>
    <source>
        <strain evidence="8">JCM 31264</strain>
    </source>
</reference>
<evidence type="ECO:0000313" key="9">
    <source>
        <dbReference type="Proteomes" id="UP000095362"/>
    </source>
</evidence>
<dbReference type="InterPro" id="IPR000847">
    <property type="entry name" value="LysR_HTH_N"/>
</dbReference>
<evidence type="ECO:0000256" key="2">
    <source>
        <dbReference type="ARBA" id="ARBA00023015"/>
    </source>
</evidence>
<keyword evidence="4" id="KW-0804">Transcription</keyword>
<evidence type="ECO:0000256" key="3">
    <source>
        <dbReference type="ARBA" id="ARBA00023125"/>
    </source>
</evidence>
<keyword evidence="2" id="KW-0805">Transcription regulation</keyword>
<dbReference type="Pfam" id="PF00126">
    <property type="entry name" value="HTH_1"/>
    <property type="match status" value="1"/>
</dbReference>
<keyword evidence="3" id="KW-0238">DNA-binding</keyword>
<dbReference type="FunFam" id="1.10.10.10:FF:000001">
    <property type="entry name" value="LysR family transcriptional regulator"/>
    <property type="match status" value="1"/>
</dbReference>
<dbReference type="Gene3D" id="1.10.10.10">
    <property type="entry name" value="Winged helix-like DNA-binding domain superfamily/Winged helix DNA-binding domain"/>
    <property type="match status" value="1"/>
</dbReference>
<evidence type="ECO:0000256" key="1">
    <source>
        <dbReference type="ARBA" id="ARBA00009437"/>
    </source>
</evidence>
<dbReference type="Pfam" id="PF03466">
    <property type="entry name" value="LysR_substrate"/>
    <property type="match status" value="1"/>
</dbReference>
<dbReference type="OrthoDB" id="9803714at2"/>
<dbReference type="PANTHER" id="PTHR30346:SF28">
    <property type="entry name" value="HTH-TYPE TRANSCRIPTIONAL REGULATOR CYNR"/>
    <property type="match status" value="1"/>
</dbReference>
<dbReference type="Gene3D" id="3.40.190.290">
    <property type="match status" value="1"/>
</dbReference>
<proteinExistence type="inferred from homology"/>
<dbReference type="CDD" id="cd05466">
    <property type="entry name" value="PBP2_LTTR_substrate"/>
    <property type="match status" value="1"/>
</dbReference>
<organism evidence="6 10">
    <name type="scientific">Coprococcus comes</name>
    <dbReference type="NCBI Taxonomy" id="410072"/>
    <lineage>
        <taxon>Bacteria</taxon>
        <taxon>Bacillati</taxon>
        <taxon>Bacillota</taxon>
        <taxon>Clostridia</taxon>
        <taxon>Lachnospirales</taxon>
        <taxon>Lachnospiraceae</taxon>
        <taxon>Coprococcus</taxon>
    </lineage>
</organism>
<dbReference type="Proteomes" id="UP000095727">
    <property type="component" value="Unassembled WGS sequence"/>
</dbReference>
<dbReference type="SUPFAM" id="SSF53850">
    <property type="entry name" value="Periplasmic binding protein-like II"/>
    <property type="match status" value="1"/>
</dbReference>
<evidence type="ECO:0000313" key="6">
    <source>
        <dbReference type="EMBL" id="CUM95646.1"/>
    </source>
</evidence>
<gene>
    <name evidence="6" type="primary">oxyR</name>
    <name evidence="8" type="ORF">comes_12460</name>
    <name evidence="7" type="ORF">ERS852481_01484</name>
    <name evidence="6" type="ORF">ERS852574_01805</name>
</gene>
<dbReference type="PRINTS" id="PR00039">
    <property type="entry name" value="HTHLYSR"/>
</dbReference>
<dbReference type="GO" id="GO:0032993">
    <property type="term" value="C:protein-DNA complex"/>
    <property type="evidence" value="ECO:0007669"/>
    <property type="project" value="TreeGrafter"/>
</dbReference>
<dbReference type="PANTHER" id="PTHR30346">
    <property type="entry name" value="TRANSCRIPTIONAL DUAL REGULATOR HCAR-RELATED"/>
    <property type="match status" value="1"/>
</dbReference>
<dbReference type="InterPro" id="IPR036390">
    <property type="entry name" value="WH_DNA-bd_sf"/>
</dbReference>
<dbReference type="EMBL" id="CYXR01000011">
    <property type="protein sequence ID" value="CUM95646.1"/>
    <property type="molecule type" value="Genomic_DNA"/>
</dbReference>
<dbReference type="Proteomes" id="UP000095362">
    <property type="component" value="Unassembled WGS sequence"/>
</dbReference>
<accession>A0A173T062</accession>
<dbReference type="RefSeq" id="WP_055156828.1">
    <property type="nucleotide sequence ID" value="NZ_BSCI01000006.1"/>
</dbReference>
<dbReference type="Proteomes" id="UP001145109">
    <property type="component" value="Unassembled WGS sequence"/>
</dbReference>
<dbReference type="SUPFAM" id="SSF46785">
    <property type="entry name" value="Winged helix' DNA-binding domain"/>
    <property type="match status" value="1"/>
</dbReference>
<evidence type="ECO:0000259" key="5">
    <source>
        <dbReference type="PROSITE" id="PS50931"/>
    </source>
</evidence>
<dbReference type="GO" id="GO:0003677">
    <property type="term" value="F:DNA binding"/>
    <property type="evidence" value="ECO:0007669"/>
    <property type="project" value="UniProtKB-KW"/>
</dbReference>
<dbReference type="InterPro" id="IPR005119">
    <property type="entry name" value="LysR_subst-bd"/>
</dbReference>
<reference evidence="8" key="2">
    <citation type="submission" date="2022-09" db="EMBL/GenBank/DDBJ databases">
        <title>Draft genome sequence of Coprococcus comes strain 31264.</title>
        <authorList>
            <person name="Atsushi H."/>
            <person name="Moriya O."/>
            <person name="Mitsuo S."/>
        </authorList>
    </citation>
    <scope>NUCLEOTIDE SEQUENCE</scope>
    <source>
        <strain evidence="8">JCM 31264</strain>
    </source>
</reference>
<dbReference type="EMBL" id="BSCI01000006">
    <property type="protein sequence ID" value="GLG86701.1"/>
    <property type="molecule type" value="Genomic_DNA"/>
</dbReference>
<evidence type="ECO:0000313" key="7">
    <source>
        <dbReference type="EMBL" id="CUO15902.1"/>
    </source>
</evidence>
<dbReference type="PaxDb" id="410072-ERS852525_02475"/>